<dbReference type="EMBL" id="CP001843">
    <property type="protein sequence ID" value="AEF86921.1"/>
    <property type="molecule type" value="Genomic_DNA"/>
</dbReference>
<evidence type="ECO:0000313" key="8">
    <source>
        <dbReference type="Proteomes" id="UP000009223"/>
    </source>
</evidence>
<evidence type="ECO:0000313" key="7">
    <source>
        <dbReference type="EMBL" id="AEF86921.1"/>
    </source>
</evidence>
<name>F5YLE6_TREPZ</name>
<keyword evidence="8" id="KW-1185">Reference proteome</keyword>
<protein>
    <submittedName>
        <fullName evidence="7">Integral inner membrane protein</fullName>
    </submittedName>
</protein>
<keyword evidence="4 6" id="KW-1133">Transmembrane helix</keyword>
<dbReference type="PANTHER" id="PTHR21716:SF64">
    <property type="entry name" value="AI-2 TRANSPORT PROTEIN TQSA"/>
    <property type="match status" value="1"/>
</dbReference>
<evidence type="ECO:0000256" key="2">
    <source>
        <dbReference type="ARBA" id="ARBA00009773"/>
    </source>
</evidence>
<dbReference type="PANTHER" id="PTHR21716">
    <property type="entry name" value="TRANSMEMBRANE PROTEIN"/>
    <property type="match status" value="1"/>
</dbReference>
<dbReference type="Pfam" id="PF01594">
    <property type="entry name" value="AI-2E_transport"/>
    <property type="match status" value="1"/>
</dbReference>
<organism evidence="7 8">
    <name type="scientific">Treponema primitia (strain ATCC BAA-887 / DSM 12427 / ZAS-2)</name>
    <dbReference type="NCBI Taxonomy" id="545694"/>
    <lineage>
        <taxon>Bacteria</taxon>
        <taxon>Pseudomonadati</taxon>
        <taxon>Spirochaetota</taxon>
        <taxon>Spirochaetia</taxon>
        <taxon>Spirochaetales</taxon>
        <taxon>Treponemataceae</taxon>
        <taxon>Treponema</taxon>
    </lineage>
</organism>
<comment type="similarity">
    <text evidence="2">Belongs to the autoinducer-2 exporter (AI-2E) (TC 2.A.86) family.</text>
</comment>
<evidence type="ECO:0000256" key="6">
    <source>
        <dbReference type="SAM" id="Phobius"/>
    </source>
</evidence>
<feature type="transmembrane region" description="Helical" evidence="6">
    <location>
        <begin position="300"/>
        <end position="318"/>
    </location>
</feature>
<proteinExistence type="inferred from homology"/>
<feature type="transmembrane region" description="Helical" evidence="6">
    <location>
        <begin position="65"/>
        <end position="87"/>
    </location>
</feature>
<dbReference type="GO" id="GO:0016020">
    <property type="term" value="C:membrane"/>
    <property type="evidence" value="ECO:0007669"/>
    <property type="project" value="UniProtKB-SubCell"/>
</dbReference>
<dbReference type="InterPro" id="IPR002549">
    <property type="entry name" value="AI-2E-like"/>
</dbReference>
<sequence>MLFEKEIYFCPGYAGIILTKRLQYAILRGMKDKFRSFNSGRANFFLVAFIALVLGGAVLKVTAPIVLPFTIALLLAFVIEPMVIFFLKRKIPRGVSISLAILIIVAGLYLLGMVLFSSARTIISMYPRYERRLTEIYIGVAEFFDLSYDAHLSFMENLWAQLGFRTRVRNMTFTFSNSFIGFLKDAFLVVLFLVFMLYEAAFAKEKIDQAFEDKYSGPIKKISDDIVLQIIRYLSTKFLISLVTGIVVGVALHLVGLEFALVWGLIQFVLNFIPNIGSIAAGLGAGIFGLLQFWPEPGPIIAVALIMLASNMVIGNILEPKIMGDNLGLSPLAVLVSLLIWGWLWGFAGMILAVPMTVIVKIICENIPVLEPFSIILGSHRAIMAAKTSEEGPEEAI</sequence>
<dbReference type="KEGG" id="tpi:TREPR_0492"/>
<feature type="transmembrane region" description="Helical" evidence="6">
    <location>
        <begin position="272"/>
        <end position="293"/>
    </location>
</feature>
<feature type="transmembrane region" description="Helical" evidence="6">
    <location>
        <begin position="238"/>
        <end position="266"/>
    </location>
</feature>
<evidence type="ECO:0000256" key="3">
    <source>
        <dbReference type="ARBA" id="ARBA00022692"/>
    </source>
</evidence>
<feature type="transmembrane region" description="Helical" evidence="6">
    <location>
        <begin position="179"/>
        <end position="198"/>
    </location>
</feature>
<gene>
    <name evidence="7" type="ordered locus">TREPR_0492</name>
</gene>
<dbReference type="GO" id="GO:0055085">
    <property type="term" value="P:transmembrane transport"/>
    <property type="evidence" value="ECO:0007669"/>
    <property type="project" value="TreeGrafter"/>
</dbReference>
<evidence type="ECO:0000256" key="5">
    <source>
        <dbReference type="ARBA" id="ARBA00023136"/>
    </source>
</evidence>
<dbReference type="HOGENOM" id="CLU_031275_0_3_12"/>
<feature type="transmembrane region" description="Helical" evidence="6">
    <location>
        <begin position="338"/>
        <end position="360"/>
    </location>
</feature>
<dbReference type="eggNOG" id="COG0628">
    <property type="taxonomic scope" value="Bacteria"/>
</dbReference>
<keyword evidence="3 6" id="KW-0812">Transmembrane</keyword>
<dbReference type="STRING" id="545694.TREPR_0492"/>
<comment type="subcellular location">
    <subcellularLocation>
        <location evidence="1">Membrane</location>
        <topology evidence="1">Multi-pass membrane protein</topology>
    </subcellularLocation>
</comment>
<evidence type="ECO:0000256" key="4">
    <source>
        <dbReference type="ARBA" id="ARBA00022989"/>
    </source>
</evidence>
<feature type="transmembrane region" description="Helical" evidence="6">
    <location>
        <begin position="40"/>
        <end position="59"/>
    </location>
</feature>
<reference evidence="8" key="1">
    <citation type="submission" date="2009-12" db="EMBL/GenBank/DDBJ databases">
        <title>Complete sequence of Treponema primitia strain ZAS-2.</title>
        <authorList>
            <person name="Tetu S.G."/>
            <person name="Matson E."/>
            <person name="Ren Q."/>
            <person name="Seshadri R."/>
            <person name="Elbourne L."/>
            <person name="Hassan K.A."/>
            <person name="Durkin A."/>
            <person name="Radune D."/>
            <person name="Mohamoud Y."/>
            <person name="Shay R."/>
            <person name="Jin S."/>
            <person name="Zhang X."/>
            <person name="Lucey K."/>
            <person name="Ballor N.R."/>
            <person name="Ottesen E."/>
            <person name="Rosenthal R."/>
            <person name="Allen A."/>
            <person name="Leadbetter J.R."/>
            <person name="Paulsen I.T."/>
        </authorList>
    </citation>
    <scope>NUCLEOTIDE SEQUENCE [LARGE SCALE GENOMIC DNA]</scope>
    <source>
        <strain evidence="8">ATCC BAA-887 / DSM 12427 / ZAS-2</strain>
    </source>
</reference>
<dbReference type="Proteomes" id="UP000009223">
    <property type="component" value="Chromosome"/>
</dbReference>
<dbReference type="AlphaFoldDB" id="F5YLE6"/>
<accession>F5YLE6</accession>
<reference evidence="7 8" key="2">
    <citation type="journal article" date="2011" name="ISME J.">
        <title>RNA-seq reveals cooperative metabolic interactions between two termite-gut spirochete species in co-culture.</title>
        <authorList>
            <person name="Rosenthal A.Z."/>
            <person name="Matson E.G."/>
            <person name="Eldar A."/>
            <person name="Leadbetter J.R."/>
        </authorList>
    </citation>
    <scope>NUCLEOTIDE SEQUENCE [LARGE SCALE GENOMIC DNA]</scope>
    <source>
        <strain evidence="8">ATCC BAA-887 / DSM 12427 / ZAS-2</strain>
    </source>
</reference>
<feature type="transmembrane region" description="Helical" evidence="6">
    <location>
        <begin position="99"/>
        <end position="123"/>
    </location>
</feature>
<evidence type="ECO:0000256" key="1">
    <source>
        <dbReference type="ARBA" id="ARBA00004141"/>
    </source>
</evidence>
<keyword evidence="5 6" id="KW-0472">Membrane</keyword>